<reference evidence="2 3" key="1">
    <citation type="submission" date="2023-04" db="EMBL/GenBank/DDBJ databases">
        <title>Genome of Basidiobolus ranarum AG-B5.</title>
        <authorList>
            <person name="Stajich J.E."/>
            <person name="Carter-House D."/>
            <person name="Gryganskyi A."/>
        </authorList>
    </citation>
    <scope>NUCLEOTIDE SEQUENCE [LARGE SCALE GENOMIC DNA]</scope>
    <source>
        <strain evidence="2 3">AG-B5</strain>
    </source>
</reference>
<proteinExistence type="predicted"/>
<protein>
    <recommendedName>
        <fullName evidence="1">Arrestin C-terminal-like domain-containing protein</fullName>
    </recommendedName>
</protein>
<dbReference type="SMART" id="SM01017">
    <property type="entry name" value="Arrestin_C"/>
    <property type="match status" value="1"/>
</dbReference>
<dbReference type="SUPFAM" id="SSF81296">
    <property type="entry name" value="E set domains"/>
    <property type="match status" value="1"/>
</dbReference>
<evidence type="ECO:0000313" key="2">
    <source>
        <dbReference type="EMBL" id="KAK9761332.1"/>
    </source>
</evidence>
<dbReference type="InterPro" id="IPR011022">
    <property type="entry name" value="Arrestin_C-like"/>
</dbReference>
<evidence type="ECO:0000259" key="1">
    <source>
        <dbReference type="SMART" id="SM01017"/>
    </source>
</evidence>
<name>A0ABR2WIJ8_9FUNG</name>
<dbReference type="InterPro" id="IPR050357">
    <property type="entry name" value="Arrestin_domain-protein"/>
</dbReference>
<dbReference type="Proteomes" id="UP001479436">
    <property type="component" value="Unassembled WGS sequence"/>
</dbReference>
<dbReference type="Gene3D" id="2.60.40.640">
    <property type="match status" value="2"/>
</dbReference>
<accession>A0ABR2WIJ8</accession>
<dbReference type="EMBL" id="JASJQH010001436">
    <property type="protein sequence ID" value="KAK9761332.1"/>
    <property type="molecule type" value="Genomic_DNA"/>
</dbReference>
<gene>
    <name evidence="2" type="ORF">K7432_013842</name>
</gene>
<dbReference type="Pfam" id="PF02752">
    <property type="entry name" value="Arrestin_C"/>
    <property type="match status" value="2"/>
</dbReference>
<keyword evidence="3" id="KW-1185">Reference proteome</keyword>
<dbReference type="InterPro" id="IPR014752">
    <property type="entry name" value="Arrestin-like_C"/>
</dbReference>
<organism evidence="2 3">
    <name type="scientific">Basidiobolus ranarum</name>
    <dbReference type="NCBI Taxonomy" id="34480"/>
    <lineage>
        <taxon>Eukaryota</taxon>
        <taxon>Fungi</taxon>
        <taxon>Fungi incertae sedis</taxon>
        <taxon>Zoopagomycota</taxon>
        <taxon>Entomophthoromycotina</taxon>
        <taxon>Basidiobolomycetes</taxon>
        <taxon>Basidiobolales</taxon>
        <taxon>Basidiobolaceae</taxon>
        <taxon>Basidiobolus</taxon>
    </lineage>
</organism>
<feature type="domain" description="Arrestin C-terminal-like" evidence="1">
    <location>
        <begin position="158"/>
        <end position="293"/>
    </location>
</feature>
<dbReference type="PANTHER" id="PTHR11188:SF17">
    <property type="entry name" value="FI21816P1"/>
    <property type="match status" value="1"/>
</dbReference>
<sequence length="334" mass="38658">MSRKSQVDIVLEEDTFYKGFDSSLGFTTQGYLCFTPASNIKVKRIYLKFEGKHTVSTVTDFRRNEEIFFQREWNFLNSERGQTFTSGKTVKLDFTLTLPGDLPETVKAEYGSIQYKFKAYIDTSIMYSNLKTERQIYLRRHTSALLSERYITETADVWREAVSYYLCIPTAEVAPGDEFPLKFQHRVLSDMIRVLLTSCILKERVVYYSPNDPSIIIREYEKPLDAAFTWCQEDHMGEGERIINVKIPSMIKAFDSRNKCIEVTHRLHVRVDIDWNGKLENVHIDLPVVVVPQVQGVTEELPDYNAVPSPPSYEELLTPHPPTFESIQSHPIMT</sequence>
<evidence type="ECO:0000313" key="3">
    <source>
        <dbReference type="Proteomes" id="UP001479436"/>
    </source>
</evidence>
<dbReference type="PANTHER" id="PTHR11188">
    <property type="entry name" value="ARRESTIN DOMAIN CONTAINING PROTEIN"/>
    <property type="match status" value="1"/>
</dbReference>
<comment type="caution">
    <text evidence="2">The sequence shown here is derived from an EMBL/GenBank/DDBJ whole genome shotgun (WGS) entry which is preliminary data.</text>
</comment>
<dbReference type="InterPro" id="IPR014756">
    <property type="entry name" value="Ig_E-set"/>
</dbReference>